<sequence length="190" mass="22097">MPDCHYATSIHLSIVELMVEELEVTWDFSINSGRAVAEKDIGDCCNNWTNLTKRYMQKGYRKICRGRGEEARYHVNERVILRQLKSALEVLCAKRKLGFPFGTSCHGRPQKDQDPKYHKWSPFPFWMEGFFFLLLSMSLDDDELVHNIAILSEGLVGFNWVKLLLEKKLRAFEARIRASKEAKQIAKEAR</sequence>
<dbReference type="Proteomes" id="UP000797356">
    <property type="component" value="Chromosome 1"/>
</dbReference>
<name>A0A8K0MVQ3_COCNU</name>
<gene>
    <name evidence="1" type="ORF">COCNU_01G018580</name>
</gene>
<comment type="caution">
    <text evidence="1">The sequence shown here is derived from an EMBL/GenBank/DDBJ whole genome shotgun (WGS) entry which is preliminary data.</text>
</comment>
<keyword evidence="2" id="KW-1185">Reference proteome</keyword>
<evidence type="ECO:0000313" key="1">
    <source>
        <dbReference type="EMBL" id="KAG1327924.1"/>
    </source>
</evidence>
<dbReference type="AlphaFoldDB" id="A0A8K0MVQ3"/>
<organism evidence="1 2">
    <name type="scientific">Cocos nucifera</name>
    <name type="common">Coconut palm</name>
    <dbReference type="NCBI Taxonomy" id="13894"/>
    <lineage>
        <taxon>Eukaryota</taxon>
        <taxon>Viridiplantae</taxon>
        <taxon>Streptophyta</taxon>
        <taxon>Embryophyta</taxon>
        <taxon>Tracheophyta</taxon>
        <taxon>Spermatophyta</taxon>
        <taxon>Magnoliopsida</taxon>
        <taxon>Liliopsida</taxon>
        <taxon>Arecaceae</taxon>
        <taxon>Arecoideae</taxon>
        <taxon>Cocoseae</taxon>
        <taxon>Attaleinae</taxon>
        <taxon>Cocos</taxon>
    </lineage>
</organism>
<reference evidence="1" key="2">
    <citation type="submission" date="2019-07" db="EMBL/GenBank/DDBJ databases">
        <authorList>
            <person name="Yang Y."/>
            <person name="Bocs S."/>
            <person name="Baudouin L."/>
        </authorList>
    </citation>
    <scope>NUCLEOTIDE SEQUENCE</scope>
    <source>
        <tissue evidence="1">Spear leaf of Hainan Tall coconut</tissue>
    </source>
</reference>
<reference evidence="1" key="1">
    <citation type="journal article" date="2017" name="Gigascience">
        <title>The genome draft of coconut (Cocos nucifera).</title>
        <authorList>
            <person name="Xiao Y."/>
            <person name="Xu P."/>
            <person name="Fan H."/>
            <person name="Baudouin L."/>
            <person name="Xia W."/>
            <person name="Bocs S."/>
            <person name="Xu J."/>
            <person name="Li Q."/>
            <person name="Guo A."/>
            <person name="Zhou L."/>
            <person name="Li J."/>
            <person name="Wu Y."/>
            <person name="Ma Z."/>
            <person name="Armero A."/>
            <person name="Issali A.E."/>
            <person name="Liu N."/>
            <person name="Peng M."/>
            <person name="Yang Y."/>
        </authorList>
    </citation>
    <scope>NUCLEOTIDE SEQUENCE</scope>
    <source>
        <tissue evidence="1">Spear leaf of Hainan Tall coconut</tissue>
    </source>
</reference>
<dbReference type="EMBL" id="CM017872">
    <property type="protein sequence ID" value="KAG1327924.1"/>
    <property type="molecule type" value="Genomic_DNA"/>
</dbReference>
<accession>A0A8K0MVQ3</accession>
<evidence type="ECO:0000313" key="2">
    <source>
        <dbReference type="Proteomes" id="UP000797356"/>
    </source>
</evidence>
<proteinExistence type="predicted"/>
<protein>
    <submittedName>
        <fullName evidence="1">Uncharacterized protein</fullName>
    </submittedName>
</protein>